<gene>
    <name evidence="1" type="ORF">C1SCF055_LOCUS29232</name>
</gene>
<name>A0A9P1D5I5_9DINO</name>
<reference evidence="2" key="2">
    <citation type="submission" date="2024-04" db="EMBL/GenBank/DDBJ databases">
        <authorList>
            <person name="Chen Y."/>
            <person name="Shah S."/>
            <person name="Dougan E. K."/>
            <person name="Thang M."/>
            <person name="Chan C."/>
        </authorList>
    </citation>
    <scope>NUCLEOTIDE SEQUENCE [LARGE SCALE GENOMIC DNA]</scope>
</reference>
<proteinExistence type="predicted"/>
<evidence type="ECO:0000313" key="2">
    <source>
        <dbReference type="EMBL" id="CAL1156735.1"/>
    </source>
</evidence>
<dbReference type="Proteomes" id="UP001152797">
    <property type="component" value="Unassembled WGS sequence"/>
</dbReference>
<accession>A0A9P1D5I5</accession>
<dbReference type="AlphaFoldDB" id="A0A9P1D5I5"/>
<evidence type="ECO:0000313" key="1">
    <source>
        <dbReference type="EMBL" id="CAI4003360.1"/>
    </source>
</evidence>
<dbReference type="EMBL" id="CAMXCT030003253">
    <property type="protein sequence ID" value="CAL4790672.1"/>
    <property type="molecule type" value="Genomic_DNA"/>
</dbReference>
<evidence type="ECO:0000313" key="3">
    <source>
        <dbReference type="Proteomes" id="UP001152797"/>
    </source>
</evidence>
<keyword evidence="3" id="KW-1185">Reference proteome</keyword>
<protein>
    <submittedName>
        <fullName evidence="1">Uncharacterized protein</fullName>
    </submittedName>
</protein>
<dbReference type="EMBL" id="CAMXCT010003253">
    <property type="protein sequence ID" value="CAI4003360.1"/>
    <property type="molecule type" value="Genomic_DNA"/>
</dbReference>
<reference evidence="1" key="1">
    <citation type="submission" date="2022-10" db="EMBL/GenBank/DDBJ databases">
        <authorList>
            <person name="Chen Y."/>
            <person name="Dougan E. K."/>
            <person name="Chan C."/>
            <person name="Rhodes N."/>
            <person name="Thang M."/>
        </authorList>
    </citation>
    <scope>NUCLEOTIDE SEQUENCE</scope>
</reference>
<sequence length="206" mass="23044">MQPCARTSFGLLGPAAPAAPALCAKKGPRQGWAEIGGKTAVQASGCPGVLHPNEAVAMPLQALVQIILPAPDDEMEELAATLNSWPDDVTPEWPEIQKQLEDVKQKHQRPDYVFRYLLPNDDEKKLYDLNDEINFDDLVRTYDENKKPDWEPPLVLPLVLAAPSQTTWDPAEELPEMQLTVRNTFLEFGQAQRLQDILKKNVTSHI</sequence>
<organism evidence="1">
    <name type="scientific">Cladocopium goreaui</name>
    <dbReference type="NCBI Taxonomy" id="2562237"/>
    <lineage>
        <taxon>Eukaryota</taxon>
        <taxon>Sar</taxon>
        <taxon>Alveolata</taxon>
        <taxon>Dinophyceae</taxon>
        <taxon>Suessiales</taxon>
        <taxon>Symbiodiniaceae</taxon>
        <taxon>Cladocopium</taxon>
    </lineage>
</organism>
<dbReference type="EMBL" id="CAMXCT020003253">
    <property type="protein sequence ID" value="CAL1156735.1"/>
    <property type="molecule type" value="Genomic_DNA"/>
</dbReference>
<comment type="caution">
    <text evidence="1">The sequence shown here is derived from an EMBL/GenBank/DDBJ whole genome shotgun (WGS) entry which is preliminary data.</text>
</comment>